<protein>
    <submittedName>
        <fullName evidence="2">Actinorhodin polyketide synthase bifunctional cyclase/dehydratase</fullName>
    </submittedName>
</protein>
<dbReference type="Pfam" id="PF10604">
    <property type="entry name" value="Polyketide_cyc2"/>
    <property type="match status" value="1"/>
</dbReference>
<keyword evidence="3" id="KW-1185">Reference proteome</keyword>
<sequence length="310" mass="33984">MSQRHTGHEVTIEAPADVVYDIVADVGRWPYAFPPTLHAERVELVGRDERIRIWALANGEVKSWHSRRVLDPDRRRVSFRQEVPAAPVAAMSGEWILRPLDGDRTHVTLTHDYRAVDDDPAGLDWIDRAVDRNSTSELAALARAATAPAGQALDFTDSVEVKGSVADVYEFLYRADAWPERLPHVARVALTEETPGVQTLEMDTGSPDGSTHTTRSVRICWPAGRIVYKQTELPALLGVHTGEWRLTGGPEVVVASSRHVVRIDPTAVPAVLGPDATVDEAAAKVRAALSTNSLTTLRAAKAYAEERRDG</sequence>
<gene>
    <name evidence="2" type="ORF">Vau01_079340</name>
</gene>
<dbReference type="Gene3D" id="3.30.530.20">
    <property type="match status" value="2"/>
</dbReference>
<proteinExistence type="predicted"/>
<comment type="caution">
    <text evidence="2">The sequence shown here is derived from an EMBL/GenBank/DDBJ whole genome shotgun (WGS) entry which is preliminary data.</text>
</comment>
<evidence type="ECO:0000313" key="2">
    <source>
        <dbReference type="EMBL" id="GIJ60418.1"/>
    </source>
</evidence>
<organism evidence="2 3">
    <name type="scientific">Virgisporangium aurantiacum</name>
    <dbReference type="NCBI Taxonomy" id="175570"/>
    <lineage>
        <taxon>Bacteria</taxon>
        <taxon>Bacillati</taxon>
        <taxon>Actinomycetota</taxon>
        <taxon>Actinomycetes</taxon>
        <taxon>Micromonosporales</taxon>
        <taxon>Micromonosporaceae</taxon>
        <taxon>Virgisporangium</taxon>
    </lineage>
</organism>
<reference evidence="2" key="1">
    <citation type="submission" date="2021-01" db="EMBL/GenBank/DDBJ databases">
        <title>Whole genome shotgun sequence of Virgisporangium aurantiacum NBRC 16421.</title>
        <authorList>
            <person name="Komaki H."/>
            <person name="Tamura T."/>
        </authorList>
    </citation>
    <scope>NUCLEOTIDE SEQUENCE</scope>
    <source>
        <strain evidence="2">NBRC 16421</strain>
    </source>
</reference>
<evidence type="ECO:0000313" key="3">
    <source>
        <dbReference type="Proteomes" id="UP000612585"/>
    </source>
</evidence>
<dbReference type="Proteomes" id="UP000612585">
    <property type="component" value="Unassembled WGS sequence"/>
</dbReference>
<dbReference type="SUPFAM" id="SSF55961">
    <property type="entry name" value="Bet v1-like"/>
    <property type="match status" value="2"/>
</dbReference>
<dbReference type="InterPro" id="IPR023393">
    <property type="entry name" value="START-like_dom_sf"/>
</dbReference>
<dbReference type="Pfam" id="PF03364">
    <property type="entry name" value="Polyketide_cyc"/>
    <property type="match status" value="1"/>
</dbReference>
<name>A0A8J4E3X9_9ACTN</name>
<dbReference type="InterPro" id="IPR019587">
    <property type="entry name" value="Polyketide_cyclase/dehydratase"/>
</dbReference>
<feature type="domain" description="Coenzyme Q-binding protein COQ10 START" evidence="1">
    <location>
        <begin position="164"/>
        <end position="264"/>
    </location>
</feature>
<dbReference type="AlphaFoldDB" id="A0A8J4E3X9"/>
<dbReference type="InterPro" id="IPR005031">
    <property type="entry name" value="COQ10_START"/>
</dbReference>
<evidence type="ECO:0000259" key="1">
    <source>
        <dbReference type="Pfam" id="PF03364"/>
    </source>
</evidence>
<accession>A0A8J4E3X9</accession>
<dbReference type="CDD" id="cd08861">
    <property type="entry name" value="OtcD1_ARO-CYC_like"/>
    <property type="match status" value="2"/>
</dbReference>
<dbReference type="RefSeq" id="WP_204004701.1">
    <property type="nucleotide sequence ID" value="NZ_BOPG01000054.1"/>
</dbReference>
<dbReference type="EMBL" id="BOPG01000054">
    <property type="protein sequence ID" value="GIJ60418.1"/>
    <property type="molecule type" value="Genomic_DNA"/>
</dbReference>